<dbReference type="InterPro" id="IPR039420">
    <property type="entry name" value="WalR-like"/>
</dbReference>
<evidence type="ECO:0000256" key="5">
    <source>
        <dbReference type="PROSITE-ProRule" id="PRU00169"/>
    </source>
</evidence>
<dbReference type="Pfam" id="PF00196">
    <property type="entry name" value="GerE"/>
    <property type="match status" value="1"/>
</dbReference>
<evidence type="ECO:0000256" key="2">
    <source>
        <dbReference type="ARBA" id="ARBA00023015"/>
    </source>
</evidence>
<dbReference type="SMART" id="SM00421">
    <property type="entry name" value="HTH_LUXR"/>
    <property type="match status" value="1"/>
</dbReference>
<accession>A0A1B4LGX7</accession>
<feature type="domain" description="HTH luxR-type" evidence="6">
    <location>
        <begin position="141"/>
        <end position="207"/>
    </location>
</feature>
<dbReference type="SUPFAM" id="SSF52172">
    <property type="entry name" value="CheY-like"/>
    <property type="match status" value="1"/>
</dbReference>
<dbReference type="InterPro" id="IPR058245">
    <property type="entry name" value="NreC/VraR/RcsB-like_REC"/>
</dbReference>
<evidence type="ECO:0000256" key="3">
    <source>
        <dbReference type="ARBA" id="ARBA00023125"/>
    </source>
</evidence>
<name>A0A1B4LGX7_9BURK</name>
<feature type="domain" description="Response regulatory" evidence="7">
    <location>
        <begin position="3"/>
        <end position="119"/>
    </location>
</feature>
<protein>
    <submittedName>
        <fullName evidence="8">Two-component system response regulator</fullName>
    </submittedName>
</protein>
<sequence>MKKVLLAERHAITRDGIRYILQRTGEYQVVRELSDGDALIVAAKNESFDVAIVDLTSLGNRSIELISQLVACAPKMRILALCSKAEPTRAKSVFCAGASGFVTKDSTAAELVQAIHAVLAGHKYMSAQVAECIVRTIDIPPDAPLHTRLTEREGEVLKRLAYGDGISDIAKDMGLNSKTISTYKARLLAKLDLRNDAALIRYAIEQQIIEPD</sequence>
<dbReference type="EMBL" id="CP013421">
    <property type="protein sequence ID" value="AOJ76437.1"/>
    <property type="molecule type" value="Genomic_DNA"/>
</dbReference>
<feature type="modified residue" description="4-aspartylphosphate" evidence="5">
    <location>
        <position position="54"/>
    </location>
</feature>
<dbReference type="InterPro" id="IPR011006">
    <property type="entry name" value="CheY-like_superfamily"/>
</dbReference>
<dbReference type="SMART" id="SM00448">
    <property type="entry name" value="REC"/>
    <property type="match status" value="1"/>
</dbReference>
<dbReference type="PRINTS" id="PR00038">
    <property type="entry name" value="HTHLUXR"/>
</dbReference>
<dbReference type="GO" id="GO:0006355">
    <property type="term" value="P:regulation of DNA-templated transcription"/>
    <property type="evidence" value="ECO:0007669"/>
    <property type="project" value="InterPro"/>
</dbReference>
<dbReference type="GO" id="GO:0003677">
    <property type="term" value="F:DNA binding"/>
    <property type="evidence" value="ECO:0007669"/>
    <property type="project" value="UniProtKB-KW"/>
</dbReference>
<dbReference type="InterPro" id="IPR000792">
    <property type="entry name" value="Tscrpt_reg_LuxR_C"/>
</dbReference>
<evidence type="ECO:0000256" key="1">
    <source>
        <dbReference type="ARBA" id="ARBA00022553"/>
    </source>
</evidence>
<dbReference type="SUPFAM" id="SSF46894">
    <property type="entry name" value="C-terminal effector domain of the bipartite response regulators"/>
    <property type="match status" value="1"/>
</dbReference>
<dbReference type="PANTHER" id="PTHR43214:SF41">
    <property type="entry name" value="NITRATE_NITRITE RESPONSE REGULATOR PROTEIN NARP"/>
    <property type="match status" value="1"/>
</dbReference>
<dbReference type="PROSITE" id="PS50043">
    <property type="entry name" value="HTH_LUXR_2"/>
    <property type="match status" value="1"/>
</dbReference>
<keyword evidence="2" id="KW-0805">Transcription regulation</keyword>
<keyword evidence="4" id="KW-0804">Transcription</keyword>
<evidence type="ECO:0000259" key="7">
    <source>
        <dbReference type="PROSITE" id="PS50110"/>
    </source>
</evidence>
<dbReference type="CDD" id="cd17535">
    <property type="entry name" value="REC_NarL-like"/>
    <property type="match status" value="1"/>
</dbReference>
<evidence type="ECO:0000313" key="9">
    <source>
        <dbReference type="Proteomes" id="UP000243680"/>
    </source>
</evidence>
<keyword evidence="1 5" id="KW-0597">Phosphoprotein</keyword>
<dbReference type="AlphaFoldDB" id="A0A1B4LGX7"/>
<dbReference type="CDD" id="cd06170">
    <property type="entry name" value="LuxR_C_like"/>
    <property type="match status" value="1"/>
</dbReference>
<dbReference type="RefSeq" id="WP_069239455.1">
    <property type="nucleotide sequence ID" value="NZ_CP013421.1"/>
</dbReference>
<evidence type="ECO:0000259" key="6">
    <source>
        <dbReference type="PROSITE" id="PS50043"/>
    </source>
</evidence>
<gene>
    <name evidence="8" type="ORF">WJ35_15010</name>
</gene>
<evidence type="ECO:0000256" key="4">
    <source>
        <dbReference type="ARBA" id="ARBA00023163"/>
    </source>
</evidence>
<organism evidence="8 9">
    <name type="scientific">Burkholderia ubonensis</name>
    <dbReference type="NCBI Taxonomy" id="101571"/>
    <lineage>
        <taxon>Bacteria</taxon>
        <taxon>Pseudomonadati</taxon>
        <taxon>Pseudomonadota</taxon>
        <taxon>Betaproteobacteria</taxon>
        <taxon>Burkholderiales</taxon>
        <taxon>Burkholderiaceae</taxon>
        <taxon>Burkholderia</taxon>
        <taxon>Burkholderia cepacia complex</taxon>
    </lineage>
</organism>
<dbReference type="Pfam" id="PF00072">
    <property type="entry name" value="Response_reg"/>
    <property type="match status" value="1"/>
</dbReference>
<dbReference type="Gene3D" id="3.40.50.2300">
    <property type="match status" value="1"/>
</dbReference>
<proteinExistence type="predicted"/>
<dbReference type="GO" id="GO:0000160">
    <property type="term" value="P:phosphorelay signal transduction system"/>
    <property type="evidence" value="ECO:0007669"/>
    <property type="project" value="InterPro"/>
</dbReference>
<dbReference type="PANTHER" id="PTHR43214">
    <property type="entry name" value="TWO-COMPONENT RESPONSE REGULATOR"/>
    <property type="match status" value="1"/>
</dbReference>
<dbReference type="PROSITE" id="PS50110">
    <property type="entry name" value="RESPONSE_REGULATORY"/>
    <property type="match status" value="1"/>
</dbReference>
<keyword evidence="3" id="KW-0238">DNA-binding</keyword>
<dbReference type="Proteomes" id="UP000243680">
    <property type="component" value="Chromosome 3"/>
</dbReference>
<dbReference type="InterPro" id="IPR001789">
    <property type="entry name" value="Sig_transdc_resp-reg_receiver"/>
</dbReference>
<evidence type="ECO:0000313" key="8">
    <source>
        <dbReference type="EMBL" id="AOJ76437.1"/>
    </source>
</evidence>
<dbReference type="InterPro" id="IPR016032">
    <property type="entry name" value="Sig_transdc_resp-reg_C-effctor"/>
</dbReference>
<reference evidence="8 9" key="1">
    <citation type="submission" date="2015-12" db="EMBL/GenBank/DDBJ databases">
        <title>Diversity of Burkholderia near neighbor genomes.</title>
        <authorList>
            <person name="Sahl J."/>
            <person name="Wagner D."/>
            <person name="Keim P."/>
        </authorList>
    </citation>
    <scope>NUCLEOTIDE SEQUENCE [LARGE SCALE GENOMIC DNA]</scope>
    <source>
        <strain evidence="8 9">MSMB0783</strain>
    </source>
</reference>